<dbReference type="EMBL" id="JACHKZ010000006">
    <property type="protein sequence ID" value="MBB6577318.1"/>
    <property type="molecule type" value="Genomic_DNA"/>
</dbReference>
<evidence type="ECO:0000313" key="2">
    <source>
        <dbReference type="EMBL" id="MBB6577318.1"/>
    </source>
</evidence>
<organism evidence="2 3">
    <name type="scientific">Comamonas odontotermitis</name>
    <dbReference type="NCBI Taxonomy" id="379895"/>
    <lineage>
        <taxon>Bacteria</taxon>
        <taxon>Pseudomonadati</taxon>
        <taxon>Pseudomonadota</taxon>
        <taxon>Betaproteobacteria</taxon>
        <taxon>Burkholderiales</taxon>
        <taxon>Comamonadaceae</taxon>
        <taxon>Comamonas</taxon>
    </lineage>
</organism>
<evidence type="ECO:0008006" key="4">
    <source>
        <dbReference type="Google" id="ProtNLM"/>
    </source>
</evidence>
<dbReference type="Proteomes" id="UP000562492">
    <property type="component" value="Unassembled WGS sequence"/>
</dbReference>
<comment type="caution">
    <text evidence="2">The sequence shown here is derived from an EMBL/GenBank/DDBJ whole genome shotgun (WGS) entry which is preliminary data.</text>
</comment>
<feature type="region of interest" description="Disordered" evidence="1">
    <location>
        <begin position="86"/>
        <end position="130"/>
    </location>
</feature>
<evidence type="ECO:0000313" key="3">
    <source>
        <dbReference type="Proteomes" id="UP000562492"/>
    </source>
</evidence>
<protein>
    <recommendedName>
        <fullName evidence="4">Lipoprotein</fullName>
    </recommendedName>
</protein>
<evidence type="ECO:0000256" key="1">
    <source>
        <dbReference type="SAM" id="MobiDB-lite"/>
    </source>
</evidence>
<keyword evidence="3" id="KW-1185">Reference proteome</keyword>
<name>A0ABR6RDW4_9BURK</name>
<reference evidence="2 3" key="1">
    <citation type="submission" date="2020-08" db="EMBL/GenBank/DDBJ databases">
        <title>Functional genomics of gut bacteria from endangered species of beetles.</title>
        <authorList>
            <person name="Carlos-Shanley C."/>
        </authorList>
    </citation>
    <scope>NUCLEOTIDE SEQUENCE [LARGE SCALE GENOMIC DNA]</scope>
    <source>
        <strain evidence="2 3">S00124</strain>
    </source>
</reference>
<accession>A0ABR6RDW4</accession>
<gene>
    <name evidence="2" type="ORF">HNP33_001373</name>
</gene>
<proteinExistence type="predicted"/>
<sequence>MTRHRSSAKPLRLAAAGAFSRPRLPGGKRSCLSTSGAAPWACLGALLLCTTLSGCTVVAVGAAAVGVAADVAIGTAKLAGKGVGAAYGAMTDDKPDNSGISIKYRESDPNHPYQPGPGASNSRPPEEALP</sequence>
<dbReference type="RefSeq" id="WP_233464417.1">
    <property type="nucleotide sequence ID" value="NZ_JACHKZ010000006.1"/>
</dbReference>